<accession>A0ABY7U890</accession>
<evidence type="ECO:0000313" key="2">
    <source>
        <dbReference type="Proteomes" id="UP001220064"/>
    </source>
</evidence>
<protein>
    <submittedName>
        <fullName evidence="1">Uncharacterized protein</fullName>
    </submittedName>
</protein>
<evidence type="ECO:0000313" key="1">
    <source>
        <dbReference type="EMBL" id="WCZ31887.1"/>
    </source>
</evidence>
<gene>
    <name evidence="1" type="ORF">CMASS_02140</name>
</gene>
<organism evidence="1 2">
    <name type="scientific">Corynebacterium massiliense DSM 45435</name>
    <dbReference type="NCBI Taxonomy" id="1121364"/>
    <lineage>
        <taxon>Bacteria</taxon>
        <taxon>Bacillati</taxon>
        <taxon>Actinomycetota</taxon>
        <taxon>Actinomycetes</taxon>
        <taxon>Mycobacteriales</taxon>
        <taxon>Corynebacteriaceae</taxon>
        <taxon>Corynebacterium</taxon>
    </lineage>
</organism>
<proteinExistence type="predicted"/>
<sequence length="221" mass="22931">MDLATLDRGDRIAVLRSRMAALGGTEAPAVADPEEILPVPSELGKLLVSGGLARRQAVAVSDCPALVVEIICSVTARGGQVAVVGWPDLLLAQVSESGDVDKVIVIPDPGPDPWSVVGVLVEGMDLVIYRGGVQGSEKVTPTRARPVLAKLRKGEASLLTVGAHLPGSALVIDAHVESFRGIGAGTGRIQGFDIAVQAKAKDGARRGVVTCGKRRRRLEAV</sequence>
<dbReference type="Proteomes" id="UP001220064">
    <property type="component" value="Chromosome"/>
</dbReference>
<dbReference type="EMBL" id="CP063189">
    <property type="protein sequence ID" value="WCZ31887.1"/>
    <property type="molecule type" value="Genomic_DNA"/>
</dbReference>
<reference evidence="1 2" key="1">
    <citation type="submission" date="2020-10" db="EMBL/GenBank/DDBJ databases">
        <title>Complete genome sequence of Corynebacterium massiliense DSM 45435, type strain of Corynebacterium massiliense.</title>
        <authorList>
            <person name="Busche T."/>
            <person name="Kalinowski J."/>
            <person name="Ruckert C."/>
        </authorList>
    </citation>
    <scope>NUCLEOTIDE SEQUENCE [LARGE SCALE GENOMIC DNA]</scope>
    <source>
        <strain evidence="1 2">DSM 45435</strain>
    </source>
</reference>
<keyword evidence="2" id="KW-1185">Reference proteome</keyword>
<name>A0ABY7U890_9CORY</name>